<keyword evidence="7" id="KW-0812">Transmembrane</keyword>
<comment type="cofactor">
    <cofactor evidence="6">
        <name>Zn(2+)</name>
        <dbReference type="ChEBI" id="CHEBI:29105"/>
    </cofactor>
    <text evidence="6">Binds 1 zinc ion per subunit.</text>
</comment>
<keyword evidence="7" id="KW-0472">Membrane</keyword>
<dbReference type="RefSeq" id="WP_096662977.1">
    <property type="nucleotide sequence ID" value="NZ_AP018316.1"/>
</dbReference>
<feature type="domain" description="Peptidase M48" evidence="8">
    <location>
        <begin position="90"/>
        <end position="260"/>
    </location>
</feature>
<keyword evidence="4 6" id="KW-0862">Zinc</keyword>
<dbReference type="Pfam" id="PF01435">
    <property type="entry name" value="Peptidase_M48"/>
    <property type="match status" value="1"/>
</dbReference>
<dbReference type="PANTHER" id="PTHR22726">
    <property type="entry name" value="METALLOENDOPEPTIDASE OMA1"/>
    <property type="match status" value="1"/>
</dbReference>
<organism evidence="9 10">
    <name type="scientific">Dolichospermum compactum NIES-806</name>
    <dbReference type="NCBI Taxonomy" id="1973481"/>
    <lineage>
        <taxon>Bacteria</taxon>
        <taxon>Bacillati</taxon>
        <taxon>Cyanobacteriota</taxon>
        <taxon>Cyanophyceae</taxon>
        <taxon>Nostocales</taxon>
        <taxon>Aphanizomenonaceae</taxon>
        <taxon>Dolichospermum</taxon>
        <taxon>Dolichospermum compactum</taxon>
    </lineage>
</organism>
<dbReference type="CDD" id="cd07333">
    <property type="entry name" value="M48C_bepA_like"/>
    <property type="match status" value="1"/>
</dbReference>
<dbReference type="Proteomes" id="UP000218702">
    <property type="component" value="Chromosome"/>
</dbReference>
<feature type="transmembrane region" description="Helical" evidence="7">
    <location>
        <begin position="18"/>
        <end position="37"/>
    </location>
</feature>
<evidence type="ECO:0000256" key="6">
    <source>
        <dbReference type="RuleBase" id="RU003983"/>
    </source>
</evidence>
<keyword evidence="1 6" id="KW-0645">Protease</keyword>
<dbReference type="Gene3D" id="3.30.2010.10">
    <property type="entry name" value="Metalloproteases ('zincins'), catalytic domain"/>
    <property type="match status" value="1"/>
</dbReference>
<dbReference type="GO" id="GO:0046872">
    <property type="term" value="F:metal ion binding"/>
    <property type="evidence" value="ECO:0007669"/>
    <property type="project" value="UniProtKB-KW"/>
</dbReference>
<protein>
    <submittedName>
        <fullName evidence="9">Peptidase M48</fullName>
    </submittedName>
</protein>
<evidence type="ECO:0000256" key="7">
    <source>
        <dbReference type="SAM" id="Phobius"/>
    </source>
</evidence>
<evidence type="ECO:0000256" key="4">
    <source>
        <dbReference type="ARBA" id="ARBA00022833"/>
    </source>
</evidence>
<evidence type="ECO:0000259" key="8">
    <source>
        <dbReference type="Pfam" id="PF01435"/>
    </source>
</evidence>
<proteinExistence type="inferred from homology"/>
<name>A0A1Z4UXR1_9CYAN</name>
<reference evidence="9 10" key="1">
    <citation type="submission" date="2017-06" db="EMBL/GenBank/DDBJ databases">
        <title>Genome sequencing of cyanobaciteial culture collection at National Institute for Environmental Studies (NIES).</title>
        <authorList>
            <person name="Hirose Y."/>
            <person name="Shimura Y."/>
            <person name="Fujisawa T."/>
            <person name="Nakamura Y."/>
            <person name="Kawachi M."/>
        </authorList>
    </citation>
    <scope>NUCLEOTIDE SEQUENCE [LARGE SCALE GENOMIC DNA]</scope>
    <source>
        <strain evidence="9 10">NIES-806</strain>
    </source>
</reference>
<keyword evidence="3 6" id="KW-0378">Hydrolase</keyword>
<accession>A0A1Z4UXR1</accession>
<dbReference type="OrthoDB" id="9810445at2"/>
<keyword evidence="10" id="KW-1185">Reference proteome</keyword>
<evidence type="ECO:0000256" key="1">
    <source>
        <dbReference type="ARBA" id="ARBA00022670"/>
    </source>
</evidence>
<dbReference type="EMBL" id="AP018316">
    <property type="protein sequence ID" value="BAZ84062.1"/>
    <property type="molecule type" value="Genomic_DNA"/>
</dbReference>
<dbReference type="KEGG" id="dcm:NIES806_02420"/>
<dbReference type="InterPro" id="IPR051156">
    <property type="entry name" value="Mito/Outer_Membr_Metalloprot"/>
</dbReference>
<evidence type="ECO:0000256" key="2">
    <source>
        <dbReference type="ARBA" id="ARBA00022723"/>
    </source>
</evidence>
<evidence type="ECO:0000313" key="10">
    <source>
        <dbReference type="Proteomes" id="UP000218702"/>
    </source>
</evidence>
<sequence>MINSQGIWTNYRLWQRRCLYPFISVSVALTVCLSTPLSSKAIGFSDLIRIVPQVTQIFNLSNISDRQEVDFGQQMNQEIQQEVRISRNSQLNSYVEQIGRRLAANSTRPNIPYTFQVVEDPAINAFATAGGFIYVNTGLLKTADNEAEVASVLAHEMGHIEGKHLIKQMRQRAITSGVATVSGLDKSKAVGIGVQLALNLPRSRQDEFDADKRGLANITRTGYAQSAMVSFMKKLQGSSSVPTFLSTHPGASDRVISLQNQINNQPSRQNYGLDNPLYQSKMRAFLP</sequence>
<keyword evidence="7" id="KW-1133">Transmembrane helix</keyword>
<dbReference type="AlphaFoldDB" id="A0A1Z4UXR1"/>
<dbReference type="InterPro" id="IPR001915">
    <property type="entry name" value="Peptidase_M48"/>
</dbReference>
<dbReference type="GO" id="GO:0051603">
    <property type="term" value="P:proteolysis involved in protein catabolic process"/>
    <property type="evidence" value="ECO:0007669"/>
    <property type="project" value="TreeGrafter"/>
</dbReference>
<gene>
    <name evidence="9" type="ORF">NIES806_02420</name>
</gene>
<evidence type="ECO:0000313" key="9">
    <source>
        <dbReference type="EMBL" id="BAZ84062.1"/>
    </source>
</evidence>
<dbReference type="GO" id="GO:0016020">
    <property type="term" value="C:membrane"/>
    <property type="evidence" value="ECO:0007669"/>
    <property type="project" value="TreeGrafter"/>
</dbReference>
<evidence type="ECO:0000256" key="3">
    <source>
        <dbReference type="ARBA" id="ARBA00022801"/>
    </source>
</evidence>
<keyword evidence="2" id="KW-0479">Metal-binding</keyword>
<evidence type="ECO:0000256" key="5">
    <source>
        <dbReference type="ARBA" id="ARBA00023049"/>
    </source>
</evidence>
<dbReference type="PANTHER" id="PTHR22726:SF1">
    <property type="entry name" value="METALLOENDOPEPTIDASE OMA1, MITOCHONDRIAL"/>
    <property type="match status" value="1"/>
</dbReference>
<dbReference type="GO" id="GO:0004222">
    <property type="term" value="F:metalloendopeptidase activity"/>
    <property type="evidence" value="ECO:0007669"/>
    <property type="project" value="InterPro"/>
</dbReference>
<comment type="similarity">
    <text evidence="6">Belongs to the peptidase M48 family.</text>
</comment>
<keyword evidence="5 6" id="KW-0482">Metalloprotease</keyword>